<feature type="region of interest" description="Disordered" evidence="1">
    <location>
        <begin position="101"/>
        <end position="148"/>
    </location>
</feature>
<gene>
    <name evidence="5" type="ORF">EZV62_016886</name>
</gene>
<feature type="compositionally biased region" description="Polar residues" evidence="1">
    <location>
        <begin position="247"/>
        <end position="270"/>
    </location>
</feature>
<dbReference type="InterPro" id="IPR032795">
    <property type="entry name" value="DUF3741-assoc"/>
</dbReference>
<evidence type="ECO:0000256" key="1">
    <source>
        <dbReference type="SAM" id="MobiDB-lite"/>
    </source>
</evidence>
<comment type="caution">
    <text evidence="5">The sequence shown here is derived from an EMBL/GenBank/DDBJ whole genome shotgun (WGS) entry which is preliminary data.</text>
</comment>
<name>A0A5C7HPP7_9ROSI</name>
<feature type="compositionally biased region" description="Basic and acidic residues" evidence="1">
    <location>
        <begin position="719"/>
        <end position="729"/>
    </location>
</feature>
<feature type="domain" description="DUF3741" evidence="2">
    <location>
        <begin position="190"/>
        <end position="233"/>
    </location>
</feature>
<protein>
    <recommendedName>
        <fullName evidence="7">DUF4378 domain-containing protein</fullName>
    </recommendedName>
</protein>
<feature type="compositionally biased region" description="Polar residues" evidence="1">
    <location>
        <begin position="343"/>
        <end position="354"/>
    </location>
</feature>
<feature type="region of interest" description="Disordered" evidence="1">
    <location>
        <begin position="694"/>
        <end position="729"/>
    </location>
</feature>
<feature type="region of interest" description="Disordered" evidence="1">
    <location>
        <begin position="247"/>
        <end position="307"/>
    </location>
</feature>
<dbReference type="Pfam" id="PF14383">
    <property type="entry name" value="VARLMGL"/>
    <property type="match status" value="1"/>
</dbReference>
<sequence>METIQRRRSKVTSGDLFHSVEPVCHRGSRQAQNLRNFPKLASDSSTCSSDTSDDDSLTFELGWSSSKRVGGTPVKKLLAEEMSKETESKRRSPSVIARLMGLDGLPPQQPTHKQQKRSVENYQQRTASVEKSKSSGTSSGRRSFRKSSKEEQEFKDVFEVLDASMVESGSNSLQETTNSNFTEAEMVFIRQKFMDAKRLSTDERLQDSKEFQDALEVLDSNKDLLLRFLQQPDPLFTKHLHDLDAPSQSHCGHISTTTSSHAQKYESSGLASKAERETPRKNYHKTSEKRHDSLPSNSYSRHAAPGLNKSAKVQLEGKEDPDVIPTRIVVLKPNIVKAPTAPRTVSSPGSSHACKSNCKKHIEPPGIKSRELELLGKKNIMDDVGISRHKSRESREIAKEITRKMRNSINNGSVNFSNSGFKGYAGDESSSNMSGSDSADELEVKTATSRDDFGRHYRVRSSSSRSTESSVSREAKKRLSERWKMTHKSQDLGEISRGSTLGEMLAIPDREVKSMDFDATIGEEGFGDKFDLNDRAAGWVEPLGISSRDGWKDGCDRKLSRSRSLPASSSFGSSKASMRCETLVDDRYMIPKDTVKRERKKVVKGNLHQREVLSCRNSRSSSKKSVSPRCKSREINDTSPDIFFTHHQVDNNFKEDDPFEQRFMLSEASPSIVTDTNSVPENVSDAAHENITMSTESLKPEPSTPLLATGDLDISSSKDSSEGQSKEVPLHHTVSELQSPASSKEADQPSPVSILETPFVDDLSCASECFESISADLHGLRMQLQLLKLGSESYNEGPMLVSSDEDVEERSIASVDEKSILKAEENWESSYIADVLINSGFNNVNPDTFATTCHSPECPVSPLVFEDLENKYSNLTSLSRLERKITFDCINVQLVEIHQQLADPHPWVRLGTSMRLPRWGKTGLHDMLQKSLTSHHLKKLNKDTAEEDENVLGREEQWLDIGNDIEVFGREIEGLLIDELVAEVVAM</sequence>
<dbReference type="Proteomes" id="UP000323000">
    <property type="component" value="Chromosome 7"/>
</dbReference>
<keyword evidence="6" id="KW-1185">Reference proteome</keyword>
<dbReference type="Pfam" id="PF14309">
    <property type="entry name" value="DUF4378"/>
    <property type="match status" value="1"/>
</dbReference>
<organism evidence="5 6">
    <name type="scientific">Acer yangbiense</name>
    <dbReference type="NCBI Taxonomy" id="1000413"/>
    <lineage>
        <taxon>Eukaryota</taxon>
        <taxon>Viridiplantae</taxon>
        <taxon>Streptophyta</taxon>
        <taxon>Embryophyta</taxon>
        <taxon>Tracheophyta</taxon>
        <taxon>Spermatophyta</taxon>
        <taxon>Magnoliopsida</taxon>
        <taxon>eudicotyledons</taxon>
        <taxon>Gunneridae</taxon>
        <taxon>Pentapetalae</taxon>
        <taxon>rosids</taxon>
        <taxon>malvids</taxon>
        <taxon>Sapindales</taxon>
        <taxon>Sapindaceae</taxon>
        <taxon>Hippocastanoideae</taxon>
        <taxon>Acereae</taxon>
        <taxon>Acer</taxon>
    </lineage>
</organism>
<evidence type="ECO:0000313" key="6">
    <source>
        <dbReference type="Proteomes" id="UP000323000"/>
    </source>
</evidence>
<feature type="compositionally biased region" description="Basic and acidic residues" evidence="1">
    <location>
        <begin position="273"/>
        <end position="293"/>
    </location>
</feature>
<feature type="compositionally biased region" description="Low complexity" evidence="1">
    <location>
        <begin position="460"/>
        <end position="470"/>
    </location>
</feature>
<evidence type="ECO:0008006" key="7">
    <source>
        <dbReference type="Google" id="ProtNLM"/>
    </source>
</evidence>
<feature type="domain" description="DUF3741" evidence="4">
    <location>
        <begin position="86"/>
        <end position="109"/>
    </location>
</feature>
<dbReference type="AlphaFoldDB" id="A0A5C7HPP7"/>
<feature type="region of interest" description="Disordered" evidence="1">
    <location>
        <begin position="614"/>
        <end position="634"/>
    </location>
</feature>
<dbReference type="OrthoDB" id="1925259at2759"/>
<feature type="compositionally biased region" description="Basic and acidic residues" evidence="1">
    <location>
        <begin position="471"/>
        <end position="491"/>
    </location>
</feature>
<dbReference type="PANTHER" id="PTHR46836:SF8">
    <property type="entry name" value="AFADIN"/>
    <property type="match status" value="1"/>
</dbReference>
<reference evidence="6" key="1">
    <citation type="journal article" date="2019" name="Gigascience">
        <title>De novo genome assembly of the endangered Acer yangbiense, a plant species with extremely small populations endemic to Yunnan Province, China.</title>
        <authorList>
            <person name="Yang J."/>
            <person name="Wariss H.M."/>
            <person name="Tao L."/>
            <person name="Zhang R."/>
            <person name="Yun Q."/>
            <person name="Hollingsworth P."/>
            <person name="Dao Z."/>
            <person name="Luo G."/>
            <person name="Guo H."/>
            <person name="Ma Y."/>
            <person name="Sun W."/>
        </authorList>
    </citation>
    <scope>NUCLEOTIDE SEQUENCE [LARGE SCALE GENOMIC DNA]</scope>
    <source>
        <strain evidence="6">cv. Malutang</strain>
    </source>
</reference>
<feature type="domain" description="DUF4378" evidence="3">
    <location>
        <begin position="829"/>
        <end position="983"/>
    </location>
</feature>
<accession>A0A5C7HPP7</accession>
<evidence type="ECO:0000259" key="3">
    <source>
        <dbReference type="Pfam" id="PF14309"/>
    </source>
</evidence>
<feature type="compositionally biased region" description="Low complexity" evidence="1">
    <location>
        <begin position="426"/>
        <end position="437"/>
    </location>
</feature>
<feature type="compositionally biased region" description="Low complexity" evidence="1">
    <location>
        <begin position="614"/>
        <end position="629"/>
    </location>
</feature>
<evidence type="ECO:0000259" key="2">
    <source>
        <dbReference type="Pfam" id="PF12552"/>
    </source>
</evidence>
<feature type="region of interest" description="Disordered" evidence="1">
    <location>
        <begin position="340"/>
        <end position="362"/>
    </location>
</feature>
<feature type="region of interest" description="Disordered" evidence="1">
    <location>
        <begin position="426"/>
        <end position="491"/>
    </location>
</feature>
<dbReference type="InterPro" id="IPR025486">
    <property type="entry name" value="DUF4378"/>
</dbReference>
<proteinExistence type="predicted"/>
<dbReference type="InterPro" id="IPR022212">
    <property type="entry name" value="DUF3741"/>
</dbReference>
<feature type="compositionally biased region" description="Basic and acidic residues" evidence="1">
    <location>
        <begin position="442"/>
        <end position="455"/>
    </location>
</feature>
<dbReference type="Pfam" id="PF12552">
    <property type="entry name" value="DUF3741"/>
    <property type="match status" value="1"/>
</dbReference>
<dbReference type="EMBL" id="VAHF01000007">
    <property type="protein sequence ID" value="TXG59057.1"/>
    <property type="molecule type" value="Genomic_DNA"/>
</dbReference>
<evidence type="ECO:0000313" key="5">
    <source>
        <dbReference type="EMBL" id="TXG59057.1"/>
    </source>
</evidence>
<feature type="region of interest" description="Disordered" evidence="1">
    <location>
        <begin position="35"/>
        <end position="72"/>
    </location>
</feature>
<evidence type="ECO:0000259" key="4">
    <source>
        <dbReference type="Pfam" id="PF14383"/>
    </source>
</evidence>
<dbReference type="PANTHER" id="PTHR46836">
    <property type="entry name" value="AFADIN"/>
    <property type="match status" value="1"/>
</dbReference>